<gene>
    <name evidence="1" type="ORF">B0T22DRAFT_515407</name>
</gene>
<reference evidence="1" key="2">
    <citation type="submission" date="2023-06" db="EMBL/GenBank/DDBJ databases">
        <authorList>
            <consortium name="Lawrence Berkeley National Laboratory"/>
            <person name="Haridas S."/>
            <person name="Hensen N."/>
            <person name="Bonometti L."/>
            <person name="Westerberg I."/>
            <person name="Brannstrom I.O."/>
            <person name="Guillou S."/>
            <person name="Cros-Aarteil S."/>
            <person name="Calhoun S."/>
            <person name="Kuo A."/>
            <person name="Mondo S."/>
            <person name="Pangilinan J."/>
            <person name="Riley R."/>
            <person name="Labutti K."/>
            <person name="Andreopoulos B."/>
            <person name="Lipzen A."/>
            <person name="Chen C."/>
            <person name="Yanf M."/>
            <person name="Daum C."/>
            <person name="Ng V."/>
            <person name="Clum A."/>
            <person name="Steindorff A."/>
            <person name="Ohm R."/>
            <person name="Martin F."/>
            <person name="Silar P."/>
            <person name="Natvig D."/>
            <person name="Lalanne C."/>
            <person name="Gautier V."/>
            <person name="Ament-Velasquez S.L."/>
            <person name="Kruys A."/>
            <person name="Hutchinson M.I."/>
            <person name="Powell A.J."/>
            <person name="Barry K."/>
            <person name="Miller A.N."/>
            <person name="Grigoriev I.V."/>
            <person name="Debuchy R."/>
            <person name="Gladieux P."/>
            <person name="Thoren M.H."/>
            <person name="Johannesson H."/>
        </authorList>
    </citation>
    <scope>NUCLEOTIDE SEQUENCE</scope>
    <source>
        <strain evidence="1">CBS 314.62</strain>
    </source>
</reference>
<keyword evidence="2" id="KW-1185">Reference proteome</keyword>
<dbReference type="AlphaFoldDB" id="A0AAE0XCM5"/>
<proteinExistence type="predicted"/>
<accession>A0AAE0XCM5</accession>
<comment type="caution">
    <text evidence="1">The sequence shown here is derived from an EMBL/GenBank/DDBJ whole genome shotgun (WGS) entry which is preliminary data.</text>
</comment>
<evidence type="ECO:0000313" key="2">
    <source>
        <dbReference type="Proteomes" id="UP001270362"/>
    </source>
</evidence>
<evidence type="ECO:0000313" key="1">
    <source>
        <dbReference type="EMBL" id="KAK3690245.1"/>
    </source>
</evidence>
<sequence>MAAGAIDLLMDGLSSQKAETRESLSCLEILVNQQRLDRSVVRYVQDKLTRAKYYFGDRHYASHVARGRYRYHIIGILNDHQYFQEENSELQEVLIAALHHSFWEVADMLEGGSLSAISKDVDAFRLLVTEFQKVLRPNCGEQDLDMSRIFGIVAKHLRVMPWQHSDDPNDGYDRKRSVISCLLDALEQKAPKICDKSGLGEVLRQVKPLDSNTMARPEAFEMVMGVLEDSVRDNKVRLTRAAFEVFVNPSSRQPNTLFSTPVVIRFHELLRRRSQNLDLQLQHEIMKLLVEQPELPAEVAHALLGQIKDGVTEAMYTERVLVESLDYSIIKRLMYEVSWKGFEDTTPVWIDGNHVFSYSPDGSKKSYQVNDEESFRRKFRKAQEEAGLSPEWAWIKAETQPAGRTRPRRVQSEHRVGSDCLHDIEPKKAQTDVNFQTAGIDDDLVY</sequence>
<reference evidence="1" key="1">
    <citation type="journal article" date="2023" name="Mol. Phylogenet. Evol.">
        <title>Genome-scale phylogeny and comparative genomics of the fungal order Sordariales.</title>
        <authorList>
            <person name="Hensen N."/>
            <person name="Bonometti L."/>
            <person name="Westerberg I."/>
            <person name="Brannstrom I.O."/>
            <person name="Guillou S."/>
            <person name="Cros-Aarteil S."/>
            <person name="Calhoun S."/>
            <person name="Haridas S."/>
            <person name="Kuo A."/>
            <person name="Mondo S."/>
            <person name="Pangilinan J."/>
            <person name="Riley R."/>
            <person name="LaButti K."/>
            <person name="Andreopoulos B."/>
            <person name="Lipzen A."/>
            <person name="Chen C."/>
            <person name="Yan M."/>
            <person name="Daum C."/>
            <person name="Ng V."/>
            <person name="Clum A."/>
            <person name="Steindorff A."/>
            <person name="Ohm R.A."/>
            <person name="Martin F."/>
            <person name="Silar P."/>
            <person name="Natvig D.O."/>
            <person name="Lalanne C."/>
            <person name="Gautier V."/>
            <person name="Ament-Velasquez S.L."/>
            <person name="Kruys A."/>
            <person name="Hutchinson M.I."/>
            <person name="Powell A.J."/>
            <person name="Barry K."/>
            <person name="Miller A.N."/>
            <person name="Grigoriev I.V."/>
            <person name="Debuchy R."/>
            <person name="Gladieux P."/>
            <person name="Hiltunen Thoren M."/>
            <person name="Johannesson H."/>
        </authorList>
    </citation>
    <scope>NUCLEOTIDE SEQUENCE</scope>
    <source>
        <strain evidence="1">CBS 314.62</strain>
    </source>
</reference>
<organism evidence="1 2">
    <name type="scientific">Podospora appendiculata</name>
    <dbReference type="NCBI Taxonomy" id="314037"/>
    <lineage>
        <taxon>Eukaryota</taxon>
        <taxon>Fungi</taxon>
        <taxon>Dikarya</taxon>
        <taxon>Ascomycota</taxon>
        <taxon>Pezizomycotina</taxon>
        <taxon>Sordariomycetes</taxon>
        <taxon>Sordariomycetidae</taxon>
        <taxon>Sordariales</taxon>
        <taxon>Podosporaceae</taxon>
        <taxon>Podospora</taxon>
    </lineage>
</organism>
<name>A0AAE0XCM5_9PEZI</name>
<protein>
    <submittedName>
        <fullName evidence="1">Uncharacterized protein</fullName>
    </submittedName>
</protein>
<dbReference type="Proteomes" id="UP001270362">
    <property type="component" value="Unassembled WGS sequence"/>
</dbReference>
<dbReference type="EMBL" id="JAULSO010000002">
    <property type="protein sequence ID" value="KAK3690245.1"/>
    <property type="molecule type" value="Genomic_DNA"/>
</dbReference>